<name>A0ABP8JAM6_9ACTN</name>
<dbReference type="Proteomes" id="UP001500635">
    <property type="component" value="Unassembled WGS sequence"/>
</dbReference>
<keyword evidence="2" id="KW-1185">Reference proteome</keyword>
<organism evidence="1 2">
    <name type="scientific">Tsukamurella soli</name>
    <dbReference type="NCBI Taxonomy" id="644556"/>
    <lineage>
        <taxon>Bacteria</taxon>
        <taxon>Bacillati</taxon>
        <taxon>Actinomycetota</taxon>
        <taxon>Actinomycetes</taxon>
        <taxon>Mycobacteriales</taxon>
        <taxon>Tsukamurellaceae</taxon>
        <taxon>Tsukamurella</taxon>
    </lineage>
</organism>
<reference evidence="2" key="1">
    <citation type="journal article" date="2019" name="Int. J. Syst. Evol. Microbiol.">
        <title>The Global Catalogue of Microorganisms (GCM) 10K type strain sequencing project: providing services to taxonomists for standard genome sequencing and annotation.</title>
        <authorList>
            <consortium name="The Broad Institute Genomics Platform"/>
            <consortium name="The Broad Institute Genome Sequencing Center for Infectious Disease"/>
            <person name="Wu L."/>
            <person name="Ma J."/>
        </authorList>
    </citation>
    <scope>NUCLEOTIDE SEQUENCE [LARGE SCALE GENOMIC DNA]</scope>
    <source>
        <strain evidence="2">JCM 17688</strain>
    </source>
</reference>
<evidence type="ECO:0000313" key="1">
    <source>
        <dbReference type="EMBL" id="GAA4387748.1"/>
    </source>
</evidence>
<proteinExistence type="predicted"/>
<accession>A0ABP8JAM6</accession>
<sequence>MAGDRPDRPHKLDDRMNRFSADQDTLDVRARCLEDSRWAVPDDDHRLVHTVDAEPLLLDHSERPKQVG</sequence>
<evidence type="ECO:0000313" key="2">
    <source>
        <dbReference type="Proteomes" id="UP001500635"/>
    </source>
</evidence>
<comment type="caution">
    <text evidence="1">The sequence shown here is derived from an EMBL/GenBank/DDBJ whole genome shotgun (WGS) entry which is preliminary data.</text>
</comment>
<protein>
    <submittedName>
        <fullName evidence="1">Uncharacterized protein</fullName>
    </submittedName>
</protein>
<dbReference type="EMBL" id="BAABFR010000013">
    <property type="protein sequence ID" value="GAA4387748.1"/>
    <property type="molecule type" value="Genomic_DNA"/>
</dbReference>
<gene>
    <name evidence="1" type="ORF">GCM10023147_12590</name>
</gene>